<dbReference type="PANTHER" id="PTHR30619:SF1">
    <property type="entry name" value="RECOMBINATION PROTEIN 2"/>
    <property type="match status" value="1"/>
</dbReference>
<dbReference type="InterPro" id="IPR025405">
    <property type="entry name" value="DUF4131"/>
</dbReference>
<feature type="transmembrane region" description="Helical" evidence="6">
    <location>
        <begin position="520"/>
        <end position="538"/>
    </location>
</feature>
<dbReference type="OrthoDB" id="9761531at2"/>
<feature type="transmembrane region" description="Helical" evidence="6">
    <location>
        <begin position="367"/>
        <end position="385"/>
    </location>
</feature>
<keyword evidence="3 6" id="KW-0812">Transmembrane</keyword>
<dbReference type="GO" id="GO:0005886">
    <property type="term" value="C:plasma membrane"/>
    <property type="evidence" value="ECO:0007669"/>
    <property type="project" value="UniProtKB-SubCell"/>
</dbReference>
<protein>
    <submittedName>
        <fullName evidence="9">Competence protein ComEC</fullName>
    </submittedName>
</protein>
<feature type="transmembrane region" description="Helical" evidence="6">
    <location>
        <begin position="484"/>
        <end position="508"/>
    </location>
</feature>
<name>A0A327W580_9BACT</name>
<evidence type="ECO:0000313" key="9">
    <source>
        <dbReference type="EMBL" id="RAJ85669.1"/>
    </source>
</evidence>
<evidence type="ECO:0000259" key="8">
    <source>
        <dbReference type="Pfam" id="PF13567"/>
    </source>
</evidence>
<evidence type="ECO:0000256" key="3">
    <source>
        <dbReference type="ARBA" id="ARBA00022692"/>
    </source>
</evidence>
<dbReference type="NCBIfam" id="TIGR00360">
    <property type="entry name" value="ComEC_N-term"/>
    <property type="match status" value="1"/>
</dbReference>
<proteinExistence type="predicted"/>
<feature type="transmembrane region" description="Helical" evidence="6">
    <location>
        <begin position="262"/>
        <end position="287"/>
    </location>
</feature>
<feature type="transmembrane region" description="Helical" evidence="6">
    <location>
        <begin position="341"/>
        <end position="361"/>
    </location>
</feature>
<dbReference type="Proteomes" id="UP000249819">
    <property type="component" value="Unassembled WGS sequence"/>
</dbReference>
<dbReference type="InterPro" id="IPR004477">
    <property type="entry name" value="ComEC_N"/>
</dbReference>
<evidence type="ECO:0000256" key="2">
    <source>
        <dbReference type="ARBA" id="ARBA00022475"/>
    </source>
</evidence>
<feature type="transmembrane region" description="Helical" evidence="6">
    <location>
        <begin position="68"/>
        <end position="88"/>
    </location>
</feature>
<dbReference type="InterPro" id="IPR052159">
    <property type="entry name" value="Competence_DNA_uptake"/>
</dbReference>
<keyword evidence="4 6" id="KW-1133">Transmembrane helix</keyword>
<feature type="transmembrane region" description="Helical" evidence="6">
    <location>
        <begin position="299"/>
        <end position="320"/>
    </location>
</feature>
<keyword evidence="5 6" id="KW-0472">Membrane</keyword>
<feature type="transmembrane region" description="Helical" evidence="6">
    <location>
        <begin position="425"/>
        <end position="448"/>
    </location>
</feature>
<keyword evidence="10" id="KW-1185">Reference proteome</keyword>
<evidence type="ECO:0000259" key="7">
    <source>
        <dbReference type="Pfam" id="PF03772"/>
    </source>
</evidence>
<comment type="caution">
    <text evidence="9">The sequence shown here is derived from an EMBL/GenBank/DDBJ whole genome shotgun (WGS) entry which is preliminary data.</text>
</comment>
<dbReference type="Pfam" id="PF03772">
    <property type="entry name" value="Competence"/>
    <property type="match status" value="1"/>
</dbReference>
<evidence type="ECO:0000256" key="5">
    <source>
        <dbReference type="ARBA" id="ARBA00023136"/>
    </source>
</evidence>
<sequence>MLFESSLSSLDTKGRMPFVRLVIPLMMGIIAQFYLDFSVYTFGLLPLITLLSLIFRWLPPARKYAWRHWLHVIVHVQLFFVGAIMLYCHDLRYHPLSYQKSYVTGDDILLRLEGPPEEKPRSISQTATVLGLSHEGSWKPATGKLLVYAEKQLKDSLQWGDDILVRATPSPIRNGPGGFDYRQYCAMQGISGQLFLRRGDSQLFRRNGPSWLEYGLYNGLHFCTETFQKYIGAPEAGMASALLVGFRQGLDKEIVQDYSNTGIIHVIAISGMHLALLYSSLLLLLSWLPANRAGNWAKALIVLLFLWGFTLLTGASASVLRAAVMFSGTTIGRFILVRQSNIFNTLAASAFLLLCYNPYLVMDVGFQLSYLAVMSILLFYTRIYASLKCRKKWLDHLWQMVALTLAAQILTTPVCLYLFHQFPTWFLPANLLAVPLSTVVIYLSILLLAISPFHWVAHAIGILVKWLIVAMDASVRFIGHWPGALIKGISCHIPSVLLIYAAIGCWVIYRQQELRSAREWAVYCCCGAMAAGILAVFLQPPPQDYRYNRYILHKGRKIVVIDSALGTCIPDKKFKVDYILLTRNPHTDVRRILAFYRFDTLVIGAGNAPRRIEQWKSECDDLTLRFISVPDQGAYVINF</sequence>
<evidence type="ECO:0000256" key="6">
    <source>
        <dbReference type="SAM" id="Phobius"/>
    </source>
</evidence>
<dbReference type="EMBL" id="QLMA01000002">
    <property type="protein sequence ID" value="RAJ85669.1"/>
    <property type="molecule type" value="Genomic_DNA"/>
</dbReference>
<feature type="transmembrane region" description="Helical" evidence="6">
    <location>
        <begin position="397"/>
        <end position="419"/>
    </location>
</feature>
<evidence type="ECO:0000256" key="1">
    <source>
        <dbReference type="ARBA" id="ARBA00004651"/>
    </source>
</evidence>
<evidence type="ECO:0000313" key="10">
    <source>
        <dbReference type="Proteomes" id="UP000249819"/>
    </source>
</evidence>
<keyword evidence="2" id="KW-1003">Cell membrane</keyword>
<feature type="transmembrane region" description="Helical" evidence="6">
    <location>
        <begin position="21"/>
        <end position="48"/>
    </location>
</feature>
<gene>
    <name evidence="9" type="ORF">CLV59_102374</name>
</gene>
<dbReference type="PANTHER" id="PTHR30619">
    <property type="entry name" value="DNA INTERNALIZATION/COMPETENCE PROTEIN COMEC/REC2"/>
    <property type="match status" value="1"/>
</dbReference>
<evidence type="ECO:0000256" key="4">
    <source>
        <dbReference type="ARBA" id="ARBA00022989"/>
    </source>
</evidence>
<dbReference type="Pfam" id="PF13567">
    <property type="entry name" value="DUF4131"/>
    <property type="match status" value="1"/>
</dbReference>
<feature type="domain" description="ComEC/Rec2-related protein" evidence="7">
    <location>
        <begin position="242"/>
        <end position="511"/>
    </location>
</feature>
<feature type="domain" description="DUF4131" evidence="8">
    <location>
        <begin position="38"/>
        <end position="199"/>
    </location>
</feature>
<comment type="subcellular location">
    <subcellularLocation>
        <location evidence="1">Cell membrane</location>
        <topology evidence="1">Multi-pass membrane protein</topology>
    </subcellularLocation>
</comment>
<dbReference type="AlphaFoldDB" id="A0A327W580"/>
<feature type="transmembrane region" description="Helical" evidence="6">
    <location>
        <begin position="455"/>
        <end position="478"/>
    </location>
</feature>
<reference evidence="9 10" key="1">
    <citation type="submission" date="2018-06" db="EMBL/GenBank/DDBJ databases">
        <title>Genomic Encyclopedia of Archaeal and Bacterial Type Strains, Phase II (KMG-II): from individual species to whole genera.</title>
        <authorList>
            <person name="Goeker M."/>
        </authorList>
    </citation>
    <scope>NUCLEOTIDE SEQUENCE [LARGE SCALE GENOMIC DNA]</scope>
    <source>
        <strain evidence="9 10">DSM 29821</strain>
    </source>
</reference>
<organism evidence="9 10">
    <name type="scientific">Chitinophaga dinghuensis</name>
    <dbReference type="NCBI Taxonomy" id="1539050"/>
    <lineage>
        <taxon>Bacteria</taxon>
        <taxon>Pseudomonadati</taxon>
        <taxon>Bacteroidota</taxon>
        <taxon>Chitinophagia</taxon>
        <taxon>Chitinophagales</taxon>
        <taxon>Chitinophagaceae</taxon>
        <taxon>Chitinophaga</taxon>
    </lineage>
</organism>
<accession>A0A327W580</accession>